<protein>
    <submittedName>
        <fullName evidence="1">Uncharacterized protein</fullName>
    </submittedName>
</protein>
<dbReference type="EMBL" id="QMBQ01000003">
    <property type="protein sequence ID" value="RAZ77005.1"/>
    <property type="molecule type" value="Genomic_DNA"/>
</dbReference>
<keyword evidence="2" id="KW-1185">Reference proteome</keyword>
<dbReference type="RefSeq" id="WP_112127285.1">
    <property type="nucleotide sequence ID" value="NZ_QMBQ01000003.1"/>
</dbReference>
<dbReference type="OrthoDB" id="8083546at2"/>
<evidence type="ECO:0000313" key="2">
    <source>
        <dbReference type="Proteomes" id="UP000251956"/>
    </source>
</evidence>
<reference evidence="1 2" key="2">
    <citation type="submission" date="2018-07" db="EMBL/GenBank/DDBJ databases">
        <title>Diversity of Mesorhizobium strains in Brazil.</title>
        <authorList>
            <person name="Helene L.C.F."/>
            <person name="Dall'Agnol R."/>
            <person name="Delamuta J.R.M."/>
            <person name="Hungria M."/>
        </authorList>
    </citation>
    <scope>NUCLEOTIDE SEQUENCE [LARGE SCALE GENOMIC DNA]</scope>
    <source>
        <strain evidence="1 2">CNPSo 3140</strain>
    </source>
</reference>
<sequence length="73" mass="7991">MQDLPRSIDADVVIEIGRIFDDAPAEAGISVSDTIAECRRNIATKMTDEELETLIVRMSGPRGRAVIFDGRAD</sequence>
<proteinExistence type="predicted"/>
<reference evidence="2" key="1">
    <citation type="submission" date="2018-06" db="EMBL/GenBank/DDBJ databases">
        <authorList>
            <person name="Helene L.C."/>
            <person name="Dall'Agnol R."/>
            <person name="Delamuta J.R."/>
            <person name="Hungria M."/>
        </authorList>
    </citation>
    <scope>NUCLEOTIDE SEQUENCE [LARGE SCALE GENOMIC DNA]</scope>
    <source>
        <strain evidence="2">CNPSo 3140</strain>
    </source>
</reference>
<gene>
    <name evidence="1" type="ORF">DPM35_10810</name>
</gene>
<dbReference type="AlphaFoldDB" id="A0A330GXE4"/>
<organism evidence="1 2">
    <name type="scientific">Mesorhizobium atlanticum</name>
    <dbReference type="NCBI Taxonomy" id="2233532"/>
    <lineage>
        <taxon>Bacteria</taxon>
        <taxon>Pseudomonadati</taxon>
        <taxon>Pseudomonadota</taxon>
        <taxon>Alphaproteobacteria</taxon>
        <taxon>Hyphomicrobiales</taxon>
        <taxon>Phyllobacteriaceae</taxon>
        <taxon>Mesorhizobium</taxon>
    </lineage>
</organism>
<name>A0A330GXE4_9HYPH</name>
<evidence type="ECO:0000313" key="1">
    <source>
        <dbReference type="EMBL" id="RAZ77005.1"/>
    </source>
</evidence>
<comment type="caution">
    <text evidence="1">The sequence shown here is derived from an EMBL/GenBank/DDBJ whole genome shotgun (WGS) entry which is preliminary data.</text>
</comment>
<accession>A0A330GXE4</accession>
<dbReference type="Proteomes" id="UP000251956">
    <property type="component" value="Unassembled WGS sequence"/>
</dbReference>